<proteinExistence type="predicted"/>
<evidence type="ECO:0000313" key="1">
    <source>
        <dbReference type="EMBL" id="MFC6762836.1"/>
    </source>
</evidence>
<protein>
    <submittedName>
        <fullName evidence="1">Uncharacterized protein</fullName>
    </submittedName>
</protein>
<evidence type="ECO:0000313" key="2">
    <source>
        <dbReference type="Proteomes" id="UP001596353"/>
    </source>
</evidence>
<keyword evidence="2" id="KW-1185">Reference proteome</keyword>
<gene>
    <name evidence="1" type="ORF">ACFQFQ_29820</name>
</gene>
<name>A0ABW2BC57_9RHOB</name>
<dbReference type="EMBL" id="JBHSWG010000006">
    <property type="protein sequence ID" value="MFC6762836.1"/>
    <property type="molecule type" value="Genomic_DNA"/>
</dbReference>
<organism evidence="1 2">
    <name type="scientific">Sulfitobacter porphyrae</name>
    <dbReference type="NCBI Taxonomy" id="1246864"/>
    <lineage>
        <taxon>Bacteria</taxon>
        <taxon>Pseudomonadati</taxon>
        <taxon>Pseudomonadota</taxon>
        <taxon>Alphaproteobacteria</taxon>
        <taxon>Rhodobacterales</taxon>
        <taxon>Roseobacteraceae</taxon>
        <taxon>Sulfitobacter</taxon>
    </lineage>
</organism>
<dbReference type="Proteomes" id="UP001596353">
    <property type="component" value="Unassembled WGS sequence"/>
</dbReference>
<sequence length="49" mass="4974">MKSKVASVANIALAQTKWLGGPGAHRTVHVQSAMACGSLVGEGNITLVL</sequence>
<reference evidence="2" key="1">
    <citation type="journal article" date="2019" name="Int. J. Syst. Evol. Microbiol.">
        <title>The Global Catalogue of Microorganisms (GCM) 10K type strain sequencing project: providing services to taxonomists for standard genome sequencing and annotation.</title>
        <authorList>
            <consortium name="The Broad Institute Genomics Platform"/>
            <consortium name="The Broad Institute Genome Sequencing Center for Infectious Disease"/>
            <person name="Wu L."/>
            <person name="Ma J."/>
        </authorList>
    </citation>
    <scope>NUCLEOTIDE SEQUENCE [LARGE SCALE GENOMIC DNA]</scope>
    <source>
        <strain evidence="2">CCUG 66188</strain>
    </source>
</reference>
<comment type="caution">
    <text evidence="1">The sequence shown here is derived from an EMBL/GenBank/DDBJ whole genome shotgun (WGS) entry which is preliminary data.</text>
</comment>
<accession>A0ABW2BC57</accession>